<accession>A0A450WTY7</accession>
<dbReference type="Pfam" id="PF13103">
    <property type="entry name" value="TonB_2"/>
    <property type="match status" value="1"/>
</dbReference>
<dbReference type="GO" id="GO:0019534">
    <property type="term" value="F:toxin transmembrane transporter activity"/>
    <property type="evidence" value="ECO:0007669"/>
    <property type="project" value="InterPro"/>
</dbReference>
<keyword evidence="2 6" id="KW-0812">Transmembrane</keyword>
<keyword evidence="3 6" id="KW-1133">Transmembrane helix</keyword>
<dbReference type="InterPro" id="IPR006260">
    <property type="entry name" value="TonB/TolA_C"/>
</dbReference>
<feature type="transmembrane region" description="Helical" evidence="6">
    <location>
        <begin position="12"/>
        <end position="32"/>
    </location>
</feature>
<evidence type="ECO:0000256" key="4">
    <source>
        <dbReference type="ARBA" id="ARBA00023136"/>
    </source>
</evidence>
<dbReference type="InterPro" id="IPR014161">
    <property type="entry name" value="Tol-Pal_TolA"/>
</dbReference>
<evidence type="ECO:0000256" key="1">
    <source>
        <dbReference type="ARBA" id="ARBA00004167"/>
    </source>
</evidence>
<name>A0A450WTY7_9GAMM</name>
<dbReference type="NCBIfam" id="TIGR02794">
    <property type="entry name" value="tolA_full"/>
    <property type="match status" value="1"/>
</dbReference>
<proteinExistence type="predicted"/>
<feature type="compositionally biased region" description="Basic and acidic residues" evidence="5">
    <location>
        <begin position="91"/>
        <end position="102"/>
    </location>
</feature>
<dbReference type="AlphaFoldDB" id="A0A450WTY7"/>
<dbReference type="GO" id="GO:0016020">
    <property type="term" value="C:membrane"/>
    <property type="evidence" value="ECO:0007669"/>
    <property type="project" value="UniProtKB-SubCell"/>
</dbReference>
<protein>
    <submittedName>
        <fullName evidence="7">Colicin import membrane protein</fullName>
    </submittedName>
</protein>
<dbReference type="Gene3D" id="3.30.1150.10">
    <property type="match status" value="1"/>
</dbReference>
<dbReference type="EMBL" id="CAADFK010000214">
    <property type="protein sequence ID" value="VFK20526.1"/>
    <property type="molecule type" value="Genomic_DNA"/>
</dbReference>
<sequence>MFRFFLDKVNALFLAVVVHVIFVVILLVNLDWSSKPPTNSAPNPKVEPIQAVVVDEARMQAELAKIREQERMARQAEEERLRKLEQKTKAIERRRKEEERRLAAAKKKFKDEQERQRKQAKAEKARKEAARKRKAEERRRKAKEKKEAAKKEALRKKKEEERKRKEAEQALERKLAAEQAKRAQRLRDRYRMAYVADIKSAVNRNWIKTAGATKGLQCKLKVVQIPTGEVIDVSVIESSGNAAFDRSAVAAVFKSSPLPSPRDPSIFDRNIVLTFSPED</sequence>
<feature type="region of interest" description="Disordered" evidence="5">
    <location>
        <begin position="91"/>
        <end position="165"/>
    </location>
</feature>
<evidence type="ECO:0000256" key="2">
    <source>
        <dbReference type="ARBA" id="ARBA00022692"/>
    </source>
</evidence>
<dbReference type="NCBIfam" id="TIGR01352">
    <property type="entry name" value="tonB_Cterm"/>
    <property type="match status" value="1"/>
</dbReference>
<organism evidence="7">
    <name type="scientific">Candidatus Kentrum sp. LPFa</name>
    <dbReference type="NCBI Taxonomy" id="2126335"/>
    <lineage>
        <taxon>Bacteria</taxon>
        <taxon>Pseudomonadati</taxon>
        <taxon>Pseudomonadota</taxon>
        <taxon>Gammaproteobacteria</taxon>
        <taxon>Candidatus Kentrum</taxon>
    </lineage>
</organism>
<evidence type="ECO:0000256" key="6">
    <source>
        <dbReference type="SAM" id="Phobius"/>
    </source>
</evidence>
<evidence type="ECO:0000256" key="5">
    <source>
        <dbReference type="SAM" id="MobiDB-lite"/>
    </source>
</evidence>
<dbReference type="GO" id="GO:0043213">
    <property type="term" value="P:bacteriocin transport"/>
    <property type="evidence" value="ECO:0007669"/>
    <property type="project" value="InterPro"/>
</dbReference>
<feature type="compositionally biased region" description="Basic and acidic residues" evidence="5">
    <location>
        <begin position="109"/>
        <end position="165"/>
    </location>
</feature>
<evidence type="ECO:0000313" key="7">
    <source>
        <dbReference type="EMBL" id="VFK20526.1"/>
    </source>
</evidence>
<evidence type="ECO:0000256" key="3">
    <source>
        <dbReference type="ARBA" id="ARBA00022989"/>
    </source>
</evidence>
<keyword evidence="4 6" id="KW-0472">Membrane</keyword>
<comment type="subcellular location">
    <subcellularLocation>
        <location evidence="1">Membrane</location>
        <topology evidence="1">Single-pass membrane protein</topology>
    </subcellularLocation>
</comment>
<dbReference type="SUPFAM" id="SSF74653">
    <property type="entry name" value="TolA/TonB C-terminal domain"/>
    <property type="match status" value="1"/>
</dbReference>
<gene>
    <name evidence="7" type="ORF">BECKLPF1236B_GA0070989_12143</name>
</gene>
<reference evidence="7" key="1">
    <citation type="submission" date="2019-02" db="EMBL/GenBank/DDBJ databases">
        <authorList>
            <person name="Gruber-Vodicka R. H."/>
            <person name="Seah K. B. B."/>
        </authorList>
    </citation>
    <scope>NUCLEOTIDE SEQUENCE</scope>
    <source>
        <strain evidence="7">BECK_S313</strain>
    </source>
</reference>